<dbReference type="Gene3D" id="3.30.200.20">
    <property type="entry name" value="Phosphorylase Kinase, domain 1"/>
    <property type="match status" value="2"/>
</dbReference>
<dbReference type="Proteomes" id="UP001652625">
    <property type="component" value="Chromosome 09"/>
</dbReference>
<dbReference type="InterPro" id="IPR000719">
    <property type="entry name" value="Prot_kinase_dom"/>
</dbReference>
<evidence type="ECO:0000256" key="9">
    <source>
        <dbReference type="ARBA" id="ARBA00022840"/>
    </source>
</evidence>
<keyword evidence="6" id="KW-0677">Repeat</keyword>
<evidence type="ECO:0000256" key="5">
    <source>
        <dbReference type="ARBA" id="ARBA00022679"/>
    </source>
</evidence>
<keyword evidence="17" id="KW-1185">Reference proteome</keyword>
<dbReference type="Pfam" id="PF00069">
    <property type="entry name" value="Pkinase"/>
    <property type="match status" value="2"/>
</dbReference>
<evidence type="ECO:0000313" key="18">
    <source>
        <dbReference type="RefSeq" id="XP_065661359.1"/>
    </source>
</evidence>
<evidence type="ECO:0000256" key="12">
    <source>
        <dbReference type="PIRNR" id="PIRNR000606"/>
    </source>
</evidence>
<proteinExistence type="inferred from homology"/>
<dbReference type="PROSITE" id="PS51285">
    <property type="entry name" value="AGC_KINASE_CTER"/>
    <property type="match status" value="1"/>
</dbReference>
<keyword evidence="4" id="KW-0597">Phosphoprotein</keyword>
<accession>A0ABM4CI03</accession>
<reference evidence="18" key="1">
    <citation type="submission" date="2025-08" db="UniProtKB">
        <authorList>
            <consortium name="RefSeq"/>
        </authorList>
    </citation>
    <scope>IDENTIFICATION</scope>
</reference>
<evidence type="ECO:0000256" key="8">
    <source>
        <dbReference type="ARBA" id="ARBA00022777"/>
    </source>
</evidence>
<evidence type="ECO:0000259" key="16">
    <source>
        <dbReference type="PROSITE" id="PS51285"/>
    </source>
</evidence>
<dbReference type="InterPro" id="IPR017892">
    <property type="entry name" value="Pkinase_C"/>
</dbReference>
<dbReference type="PROSITE" id="PS50011">
    <property type="entry name" value="PROTEIN_KINASE_DOM"/>
    <property type="match status" value="2"/>
</dbReference>
<gene>
    <name evidence="18" type="primary">LOC100213368</name>
</gene>
<comment type="catalytic activity">
    <reaction evidence="10 12">
        <text>L-threonyl-[protein] + ATP = O-phospho-L-threonyl-[protein] + ADP + H(+)</text>
        <dbReference type="Rhea" id="RHEA:46608"/>
        <dbReference type="Rhea" id="RHEA-COMP:11060"/>
        <dbReference type="Rhea" id="RHEA-COMP:11605"/>
        <dbReference type="ChEBI" id="CHEBI:15378"/>
        <dbReference type="ChEBI" id="CHEBI:30013"/>
        <dbReference type="ChEBI" id="CHEBI:30616"/>
        <dbReference type="ChEBI" id="CHEBI:61977"/>
        <dbReference type="ChEBI" id="CHEBI:456216"/>
        <dbReference type="EC" id="2.7.11.1"/>
    </reaction>
</comment>
<protein>
    <recommendedName>
        <fullName evidence="12">Ribosomal protein S6 kinase</fullName>
        <ecNumber evidence="12">2.7.11.1</ecNumber>
    </recommendedName>
</protein>
<feature type="region of interest" description="Disordered" evidence="14">
    <location>
        <begin position="717"/>
        <end position="741"/>
    </location>
</feature>
<evidence type="ECO:0000256" key="11">
    <source>
        <dbReference type="ARBA" id="ARBA00048679"/>
    </source>
</evidence>
<dbReference type="Pfam" id="PF00433">
    <property type="entry name" value="Pkinase_C"/>
    <property type="match status" value="1"/>
</dbReference>
<feature type="domain" description="Protein kinase" evidence="15">
    <location>
        <begin position="402"/>
        <end position="663"/>
    </location>
</feature>
<dbReference type="SMART" id="SM00133">
    <property type="entry name" value="S_TK_X"/>
    <property type="match status" value="1"/>
</dbReference>
<comment type="similarity">
    <text evidence="2 12">Belongs to the protein kinase superfamily. AGC Ser/Thr protein kinase family. S6 kinase subfamily.</text>
</comment>
<dbReference type="InterPro" id="IPR011009">
    <property type="entry name" value="Kinase-like_dom_sf"/>
</dbReference>
<keyword evidence="7 12" id="KW-0547">Nucleotide-binding</keyword>
<evidence type="ECO:0000256" key="6">
    <source>
        <dbReference type="ARBA" id="ARBA00022737"/>
    </source>
</evidence>
<evidence type="ECO:0000256" key="1">
    <source>
        <dbReference type="ARBA" id="ARBA00001946"/>
    </source>
</evidence>
<dbReference type="SMART" id="SM00220">
    <property type="entry name" value="S_TKc"/>
    <property type="match status" value="2"/>
</dbReference>
<evidence type="ECO:0000259" key="15">
    <source>
        <dbReference type="PROSITE" id="PS50011"/>
    </source>
</evidence>
<dbReference type="InterPro" id="IPR008271">
    <property type="entry name" value="Ser/Thr_kinase_AS"/>
</dbReference>
<dbReference type="SUPFAM" id="SSF56112">
    <property type="entry name" value="Protein kinase-like (PK-like)"/>
    <property type="match status" value="2"/>
</dbReference>
<feature type="domain" description="AGC-kinase C-terminal" evidence="16">
    <location>
        <begin position="300"/>
        <end position="368"/>
    </location>
</feature>
<dbReference type="EC" id="2.7.11.1" evidence="12"/>
<keyword evidence="9 12" id="KW-0067">ATP-binding</keyword>
<dbReference type="InterPro" id="IPR017441">
    <property type="entry name" value="Protein_kinase_ATP_BS"/>
</dbReference>
<dbReference type="PROSITE" id="PS00107">
    <property type="entry name" value="PROTEIN_KINASE_ATP"/>
    <property type="match status" value="2"/>
</dbReference>
<dbReference type="PIRSF" id="PIRSF000606">
    <property type="entry name" value="Ribsml_S6_kin_2"/>
    <property type="match status" value="1"/>
</dbReference>
<evidence type="ECO:0000256" key="13">
    <source>
        <dbReference type="PROSITE-ProRule" id="PRU10141"/>
    </source>
</evidence>
<dbReference type="RefSeq" id="XP_065661359.1">
    <property type="nucleotide sequence ID" value="XM_065805287.1"/>
</dbReference>
<sequence length="818" mass="92893">MLRRDQRYQIKNAMLDASHGKVSIEDFELLKVLGTGAYGKVFLVRRKSGNGNGKLFAMKVLKKSAVVAKAKTTEHTITERNVLEAVRRCPFIVTMHYAFQTEAKLHIIMDYVSGGELFTHLYNRAHFTENEAKFYTAEVVIALEFLHKLGVIYRDIKLENILLDGDGHIVLTDFGLSKEFHHLHENVDERAYSFCGTIEYMAPEIVNGDKNGHGMAVDWWSLGVLFYELVTGASPFTVEGEQNSQREISWRILNIDPPMPKVISKFAQDFIWRLLQKNPAKRLGSGPNNVTEIKQHPLFFGIDWDLLSRKELAPPFKPIVKDDTDTSNFSEEFTKLMPVDSPAVVPKNADKVFRGYSFVAPSIIFGKNSFADELFLSEAIQPVDNLIYRNLFESSSFHKEYLLSHDILGKGSFSICKKCIKRSTNNEYAVKIMTKRFDHSCEVQSLRLCQNHPNVVQLHEIHEDEFHIYLVMEFLRGGELLDRIKKKTTFSESEACSIMRKLVSVVSFMHNVGVVHRDLKPENILFADSSDPAELKLVDFGFARIHGNNPLQTPCFTLTYAAPEILRNATSNQTATYDNSVDIWSLGVILYTMLSGKVPFQPKNYTNKSVISMIKSIMSGNICFDSYEWHGVSTSAKHLIKGLLMVDPSKRLTINDILQHEWLTRRVDVPSTPLLTPGVLGSSRNQIEKAFKVALNAFHKVHTVTLMDVASAPLAKRRRLKHSNENSSPGSSSGSDKERSLDDIPICMNKEISCKRKIQQHESSCKKAKQEINENLHHKFEEESLIVFSTSDSKTAYNFSDETENFQSQYSHSSDFHL</sequence>
<keyword evidence="5 12" id="KW-0808">Transferase</keyword>
<feature type="domain" description="Protein kinase" evidence="15">
    <location>
        <begin position="27"/>
        <end position="299"/>
    </location>
</feature>
<dbReference type="CDD" id="cd14092">
    <property type="entry name" value="STKc_MSK_C"/>
    <property type="match status" value="1"/>
</dbReference>
<comment type="catalytic activity">
    <reaction evidence="11 12">
        <text>L-seryl-[protein] + ATP = O-phospho-L-seryl-[protein] + ADP + H(+)</text>
        <dbReference type="Rhea" id="RHEA:17989"/>
        <dbReference type="Rhea" id="RHEA-COMP:9863"/>
        <dbReference type="Rhea" id="RHEA-COMP:11604"/>
        <dbReference type="ChEBI" id="CHEBI:15378"/>
        <dbReference type="ChEBI" id="CHEBI:29999"/>
        <dbReference type="ChEBI" id="CHEBI:30616"/>
        <dbReference type="ChEBI" id="CHEBI:83421"/>
        <dbReference type="ChEBI" id="CHEBI:456216"/>
        <dbReference type="EC" id="2.7.11.1"/>
    </reaction>
</comment>
<evidence type="ECO:0000256" key="2">
    <source>
        <dbReference type="ARBA" id="ARBA00009804"/>
    </source>
</evidence>
<dbReference type="PROSITE" id="PS00108">
    <property type="entry name" value="PROTEIN_KINASE_ST"/>
    <property type="match status" value="2"/>
</dbReference>
<feature type="binding site" evidence="13">
    <location>
        <position position="59"/>
    </location>
    <ligand>
        <name>ATP</name>
        <dbReference type="ChEBI" id="CHEBI:30616"/>
    </ligand>
</feature>
<keyword evidence="3 12" id="KW-0723">Serine/threonine-protein kinase</keyword>
<feature type="binding site" evidence="13">
    <location>
        <position position="431"/>
    </location>
    <ligand>
        <name>ATP</name>
        <dbReference type="ChEBI" id="CHEBI:30616"/>
    </ligand>
</feature>
<dbReference type="InterPro" id="IPR000961">
    <property type="entry name" value="AGC-kinase_C"/>
</dbReference>
<keyword evidence="8 12" id="KW-0418">Kinase</keyword>
<dbReference type="InterPro" id="IPR016239">
    <property type="entry name" value="Ribosomal_S6_kinase_II"/>
</dbReference>
<organism evidence="17 18">
    <name type="scientific">Hydra vulgaris</name>
    <name type="common">Hydra</name>
    <name type="synonym">Hydra attenuata</name>
    <dbReference type="NCBI Taxonomy" id="6087"/>
    <lineage>
        <taxon>Eukaryota</taxon>
        <taxon>Metazoa</taxon>
        <taxon>Cnidaria</taxon>
        <taxon>Hydrozoa</taxon>
        <taxon>Hydroidolina</taxon>
        <taxon>Anthoathecata</taxon>
        <taxon>Aplanulata</taxon>
        <taxon>Hydridae</taxon>
        <taxon>Hydra</taxon>
    </lineage>
</organism>
<name>A0ABM4CI03_HYDVU</name>
<feature type="compositionally biased region" description="Low complexity" evidence="14">
    <location>
        <begin position="725"/>
        <end position="734"/>
    </location>
</feature>
<dbReference type="GO" id="GO:0016301">
    <property type="term" value="F:kinase activity"/>
    <property type="evidence" value="ECO:0007669"/>
    <property type="project" value="UniProtKB-KW"/>
</dbReference>
<dbReference type="GeneID" id="100213368"/>
<evidence type="ECO:0000256" key="14">
    <source>
        <dbReference type="SAM" id="MobiDB-lite"/>
    </source>
</evidence>
<evidence type="ECO:0000256" key="7">
    <source>
        <dbReference type="ARBA" id="ARBA00022741"/>
    </source>
</evidence>
<dbReference type="PANTHER" id="PTHR24351">
    <property type="entry name" value="RIBOSOMAL PROTEIN S6 KINASE"/>
    <property type="match status" value="1"/>
</dbReference>
<evidence type="ECO:0000256" key="3">
    <source>
        <dbReference type="ARBA" id="ARBA00022527"/>
    </source>
</evidence>
<comment type="cofactor">
    <cofactor evidence="1 12">
        <name>Mg(2+)</name>
        <dbReference type="ChEBI" id="CHEBI:18420"/>
    </cofactor>
</comment>
<evidence type="ECO:0000256" key="4">
    <source>
        <dbReference type="ARBA" id="ARBA00022553"/>
    </source>
</evidence>
<evidence type="ECO:0000256" key="10">
    <source>
        <dbReference type="ARBA" id="ARBA00047899"/>
    </source>
</evidence>
<dbReference type="Gene3D" id="1.10.510.10">
    <property type="entry name" value="Transferase(Phosphotransferase) domain 1"/>
    <property type="match status" value="2"/>
</dbReference>
<evidence type="ECO:0000313" key="17">
    <source>
        <dbReference type="Proteomes" id="UP001652625"/>
    </source>
</evidence>